<name>A0A5C6LJY2_9BACT</name>
<evidence type="ECO:0000313" key="1">
    <source>
        <dbReference type="EMBL" id="TWV93953.1"/>
    </source>
</evidence>
<evidence type="ECO:0008006" key="3">
    <source>
        <dbReference type="Google" id="ProtNLM"/>
    </source>
</evidence>
<comment type="caution">
    <text evidence="1">The sequence shown here is derived from an EMBL/GenBank/DDBJ whole genome shotgun (WGS) entry which is preliminary data.</text>
</comment>
<sequence length="227" mass="25624">MGDDCLFGQPEAGCPDVVDKELAYLLYKTLHQKSKVHCLLVMDCCHSADNTRSLAPREAQIQNRQVESSGLKLALSDYLGYNEGFYEIEDGRLKIKPARYVHMAACRDDEEARDTWMADYSPVNCRNCLWSGATVLSYRNLERSLAATVAIANSMQHPVTYASTDEDLDLPFISGEPVKFKPTFEVRFNAAKDRWEMIAGRLQGIAPSQSPTYRTMVEIEGTDIKRR</sequence>
<evidence type="ECO:0000313" key="2">
    <source>
        <dbReference type="Proteomes" id="UP000318815"/>
    </source>
</evidence>
<gene>
    <name evidence="1" type="ORF">FEF09_26325</name>
</gene>
<dbReference type="EMBL" id="VOHS01000051">
    <property type="protein sequence ID" value="TWV93953.1"/>
    <property type="molecule type" value="Genomic_DNA"/>
</dbReference>
<dbReference type="Proteomes" id="UP000318815">
    <property type="component" value="Unassembled WGS sequence"/>
</dbReference>
<dbReference type="Gene3D" id="3.40.50.1460">
    <property type="match status" value="1"/>
</dbReference>
<organism evidence="1 2">
    <name type="scientific">Chitinophaga pinensis</name>
    <dbReference type="NCBI Taxonomy" id="79329"/>
    <lineage>
        <taxon>Bacteria</taxon>
        <taxon>Pseudomonadati</taxon>
        <taxon>Bacteroidota</taxon>
        <taxon>Chitinophagia</taxon>
        <taxon>Chitinophagales</taxon>
        <taxon>Chitinophagaceae</taxon>
        <taxon>Chitinophaga</taxon>
    </lineage>
</organism>
<accession>A0A5C6LJY2</accession>
<dbReference type="RefSeq" id="WP_146307870.1">
    <property type="nucleotide sequence ID" value="NZ_VOHS01000051.1"/>
</dbReference>
<reference evidence="1 2" key="1">
    <citation type="submission" date="2019-08" db="EMBL/GenBank/DDBJ databases">
        <title>Whole genome sequencing of chitin degrading bacteria Chitinophaga pinensis YS16.</title>
        <authorList>
            <person name="Singh R.P."/>
            <person name="Manchanda G."/>
            <person name="Maurya I.K."/>
            <person name="Joshi N.K."/>
            <person name="Srivastava A.K."/>
        </authorList>
    </citation>
    <scope>NUCLEOTIDE SEQUENCE [LARGE SCALE GENOMIC DNA]</scope>
    <source>
        <strain evidence="1 2">YS-16</strain>
    </source>
</reference>
<protein>
    <recommendedName>
        <fullName evidence="3">Caspase family protein</fullName>
    </recommendedName>
</protein>
<proteinExistence type="predicted"/>
<keyword evidence="2" id="KW-1185">Reference proteome</keyword>
<dbReference type="OrthoDB" id="9812126at2"/>
<dbReference type="AlphaFoldDB" id="A0A5C6LJY2"/>